<evidence type="ECO:0008006" key="3">
    <source>
        <dbReference type="Google" id="ProtNLM"/>
    </source>
</evidence>
<evidence type="ECO:0000313" key="1">
    <source>
        <dbReference type="EMBL" id="GGE21567.1"/>
    </source>
</evidence>
<dbReference type="SUPFAM" id="SSF143011">
    <property type="entry name" value="RelE-like"/>
    <property type="match status" value="1"/>
</dbReference>
<dbReference type="RefSeq" id="WP_094256425.1">
    <property type="nucleotide sequence ID" value="NZ_BMKM01000003.1"/>
</dbReference>
<proteinExistence type="predicted"/>
<organism evidence="1 2">
    <name type="scientific">Sphingobacterium cellulitidis</name>
    <dbReference type="NCBI Taxonomy" id="1768011"/>
    <lineage>
        <taxon>Bacteria</taxon>
        <taxon>Pseudomonadati</taxon>
        <taxon>Bacteroidota</taxon>
        <taxon>Sphingobacteriia</taxon>
        <taxon>Sphingobacteriales</taxon>
        <taxon>Sphingobacteriaceae</taxon>
        <taxon>Sphingobacterium</taxon>
    </lineage>
</organism>
<gene>
    <name evidence="1" type="ORF">GCM10011516_19020</name>
</gene>
<comment type="caution">
    <text evidence="1">The sequence shown here is derived from an EMBL/GenBank/DDBJ whole genome shotgun (WGS) entry which is preliminary data.</text>
</comment>
<dbReference type="AlphaFoldDB" id="A0A8H9G076"/>
<dbReference type="InterPro" id="IPR007711">
    <property type="entry name" value="HigB-1"/>
</dbReference>
<evidence type="ECO:0000313" key="2">
    <source>
        <dbReference type="Proteomes" id="UP000614460"/>
    </source>
</evidence>
<reference evidence="1" key="1">
    <citation type="journal article" date="2014" name="Int. J. Syst. Evol. Microbiol.">
        <title>Complete genome sequence of Corynebacterium casei LMG S-19264T (=DSM 44701T), isolated from a smear-ripened cheese.</title>
        <authorList>
            <consortium name="US DOE Joint Genome Institute (JGI-PGF)"/>
            <person name="Walter F."/>
            <person name="Albersmeier A."/>
            <person name="Kalinowski J."/>
            <person name="Ruckert C."/>
        </authorList>
    </citation>
    <scope>NUCLEOTIDE SEQUENCE</scope>
    <source>
        <strain evidence="1">CGMCC 1.15966</strain>
    </source>
</reference>
<dbReference type="PANTHER" id="PTHR40266">
    <property type="entry name" value="TOXIN HIGB-1"/>
    <property type="match status" value="1"/>
</dbReference>
<dbReference type="InterPro" id="IPR035093">
    <property type="entry name" value="RelE/ParE_toxin_dom_sf"/>
</dbReference>
<dbReference type="EMBL" id="BMKM01000003">
    <property type="protein sequence ID" value="GGE21567.1"/>
    <property type="molecule type" value="Genomic_DNA"/>
</dbReference>
<dbReference type="Proteomes" id="UP000614460">
    <property type="component" value="Unassembled WGS sequence"/>
</dbReference>
<name>A0A8H9G076_9SPHI</name>
<protein>
    <recommendedName>
        <fullName evidence="3">Plasmid maintenance system killer protein</fullName>
    </recommendedName>
</protein>
<dbReference type="PANTHER" id="PTHR40266:SF2">
    <property type="entry name" value="TOXIN HIGB-1"/>
    <property type="match status" value="1"/>
</dbReference>
<dbReference type="Pfam" id="PF05015">
    <property type="entry name" value="HigB-like_toxin"/>
    <property type="match status" value="1"/>
</dbReference>
<reference evidence="1" key="2">
    <citation type="submission" date="2020-09" db="EMBL/GenBank/DDBJ databases">
        <authorList>
            <person name="Sun Q."/>
            <person name="Zhou Y."/>
        </authorList>
    </citation>
    <scope>NUCLEOTIDE SEQUENCE</scope>
    <source>
        <strain evidence="1">CGMCC 1.15966</strain>
    </source>
</reference>
<sequence>MNIIIEDDYLANLVSSYPNTVGKRKFPIEVEKKFVQRISQLMAVPTENDLRSIGALHFEKLYGEYNGKYSIRVNRSWRIIFRLDKEGQIKVLFIEELNNHYKG</sequence>
<dbReference type="Gene3D" id="3.30.2310.20">
    <property type="entry name" value="RelE-like"/>
    <property type="match status" value="1"/>
</dbReference>
<keyword evidence="2" id="KW-1185">Reference proteome</keyword>
<accession>A0A8H9G076</accession>